<name>A0A0P1FCJ6_9RHOB</name>
<dbReference type="STRING" id="321267.SHM7688_00572"/>
<feature type="signal peptide" evidence="5">
    <location>
        <begin position="1"/>
        <end position="25"/>
    </location>
</feature>
<accession>A0A0P1FCJ6</accession>
<dbReference type="SUPFAM" id="SSF53850">
    <property type="entry name" value="Periplasmic binding protein-like II"/>
    <property type="match status" value="1"/>
</dbReference>
<dbReference type="InterPro" id="IPR006059">
    <property type="entry name" value="SBP"/>
</dbReference>
<dbReference type="Pfam" id="PF13416">
    <property type="entry name" value="SBP_bac_8"/>
    <property type="match status" value="1"/>
</dbReference>
<protein>
    <submittedName>
        <fullName evidence="6">Putrescine-binding periplasmic protein</fullName>
    </submittedName>
</protein>
<dbReference type="GO" id="GO:0019808">
    <property type="term" value="F:polyamine binding"/>
    <property type="evidence" value="ECO:0007669"/>
    <property type="project" value="InterPro"/>
</dbReference>
<proteinExistence type="predicted"/>
<dbReference type="EMBL" id="CYPW01000006">
    <property type="protein sequence ID" value="CUH51139.1"/>
    <property type="molecule type" value="Genomic_DNA"/>
</dbReference>
<comment type="subcellular location">
    <subcellularLocation>
        <location evidence="1">Periplasm</location>
    </subcellularLocation>
</comment>
<dbReference type="PANTHER" id="PTHR30222:SF18">
    <property type="entry name" value="BIFUNCTIONAL POLYHYDROXYBUTYRATE SYNTHASE _ ABC TRANSPORTER PERIPLASMIC BINDING PROTEIN-RELATED"/>
    <property type="match status" value="1"/>
</dbReference>
<gene>
    <name evidence="6" type="primary">potF_1</name>
    <name evidence="6" type="ORF">SHM7688_00572</name>
</gene>
<dbReference type="Gene3D" id="3.40.190.10">
    <property type="entry name" value="Periplasmic binding protein-like II"/>
    <property type="match status" value="2"/>
</dbReference>
<dbReference type="PANTHER" id="PTHR30222">
    <property type="entry name" value="SPERMIDINE/PUTRESCINE-BINDING PERIPLASMIC PROTEIN"/>
    <property type="match status" value="1"/>
</dbReference>
<dbReference type="GO" id="GO:0015846">
    <property type="term" value="P:polyamine transport"/>
    <property type="evidence" value="ECO:0007669"/>
    <property type="project" value="InterPro"/>
</dbReference>
<keyword evidence="4" id="KW-0574">Periplasm</keyword>
<dbReference type="InterPro" id="IPR001188">
    <property type="entry name" value="Sperm_putr-bd"/>
</dbReference>
<feature type="chain" id="PRO_5006062470" evidence="5">
    <location>
        <begin position="26"/>
        <end position="364"/>
    </location>
</feature>
<dbReference type="Proteomes" id="UP000054823">
    <property type="component" value="Unassembled WGS sequence"/>
</dbReference>
<evidence type="ECO:0000256" key="4">
    <source>
        <dbReference type="ARBA" id="ARBA00022764"/>
    </source>
</evidence>
<dbReference type="AlphaFoldDB" id="A0A0P1FCJ6"/>
<dbReference type="GO" id="GO:0042597">
    <property type="term" value="C:periplasmic space"/>
    <property type="evidence" value="ECO:0007669"/>
    <property type="project" value="UniProtKB-SubCell"/>
</dbReference>
<keyword evidence="3 5" id="KW-0732">Signal</keyword>
<keyword evidence="2" id="KW-0813">Transport</keyword>
<evidence type="ECO:0000256" key="3">
    <source>
        <dbReference type="ARBA" id="ARBA00022729"/>
    </source>
</evidence>
<evidence type="ECO:0000256" key="5">
    <source>
        <dbReference type="SAM" id="SignalP"/>
    </source>
</evidence>
<organism evidence="6 7">
    <name type="scientific">Shimia marina</name>
    <dbReference type="NCBI Taxonomy" id="321267"/>
    <lineage>
        <taxon>Bacteria</taxon>
        <taxon>Pseudomonadati</taxon>
        <taxon>Pseudomonadota</taxon>
        <taxon>Alphaproteobacteria</taxon>
        <taxon>Rhodobacterales</taxon>
        <taxon>Roseobacteraceae</taxon>
    </lineage>
</organism>
<keyword evidence="7" id="KW-1185">Reference proteome</keyword>
<dbReference type="RefSeq" id="WP_083498883.1">
    <property type="nucleotide sequence ID" value="NZ_CYPW01000006.1"/>
</dbReference>
<evidence type="ECO:0000256" key="1">
    <source>
        <dbReference type="ARBA" id="ARBA00004418"/>
    </source>
</evidence>
<dbReference type="PRINTS" id="PR00909">
    <property type="entry name" value="SPERMDNBNDNG"/>
</dbReference>
<evidence type="ECO:0000313" key="7">
    <source>
        <dbReference type="Proteomes" id="UP000054823"/>
    </source>
</evidence>
<dbReference type="OrthoDB" id="9813777at2"/>
<evidence type="ECO:0000256" key="2">
    <source>
        <dbReference type="ARBA" id="ARBA00022448"/>
    </source>
</evidence>
<reference evidence="6 7" key="1">
    <citation type="submission" date="2015-09" db="EMBL/GenBank/DDBJ databases">
        <authorList>
            <consortium name="Swine Surveillance"/>
        </authorList>
    </citation>
    <scope>NUCLEOTIDE SEQUENCE [LARGE SCALE GENOMIC DNA]</scope>
    <source>
        <strain evidence="6 7">CECT 7688</strain>
    </source>
</reference>
<sequence length="364" mass="40156">MRMIKPPTLMLLLGLCGVFSTALRAQTEDTDVWFYTWQATIPPEVIVGFERERGIKLIVDSFSVADEAEARLASGWTGYDLAILPVEAVPRMAKMGALQDLSLFNFTSSYAANTWLTEKIRAAAPGVLDYALPVMWGSTGLALDKAEIERRLPDTPMDSWELLFEPQNAAALSECGISIVDSVQEVVATALHYLGRDPNSMSSADLDAAFETLSAIMPYVTTVTGNQYAQFKRGQICVALTWSSTGIAPEIYGFDVPYRYTVPKEGGVMWADTVVAPAGKNARKNAEDVMNYFMSKSVAPEIASYALANLAAQNLDNSRGDVQEKIMRLALPMDQRETLFVLGPKTGAEKRELDRRWRRLLMGQ</sequence>
<evidence type="ECO:0000313" key="6">
    <source>
        <dbReference type="EMBL" id="CUH51139.1"/>
    </source>
</evidence>